<gene>
    <name evidence="2" type="ORF">SAMN04488692_10223</name>
</gene>
<proteinExistence type="predicted"/>
<evidence type="ECO:0000313" key="3">
    <source>
        <dbReference type="Proteomes" id="UP000199476"/>
    </source>
</evidence>
<organism evidence="2 3">
    <name type="scientific">Halarsenatibacter silvermanii</name>
    <dbReference type="NCBI Taxonomy" id="321763"/>
    <lineage>
        <taxon>Bacteria</taxon>
        <taxon>Bacillati</taxon>
        <taxon>Bacillota</taxon>
        <taxon>Clostridia</taxon>
        <taxon>Halanaerobiales</taxon>
        <taxon>Halarsenatibacteraceae</taxon>
        <taxon>Halarsenatibacter</taxon>
    </lineage>
</organism>
<evidence type="ECO:0000313" key="2">
    <source>
        <dbReference type="EMBL" id="SDL15992.1"/>
    </source>
</evidence>
<reference evidence="2 3" key="1">
    <citation type="submission" date="2016-10" db="EMBL/GenBank/DDBJ databases">
        <authorList>
            <person name="de Groot N.N."/>
        </authorList>
    </citation>
    <scope>NUCLEOTIDE SEQUENCE [LARGE SCALE GENOMIC DNA]</scope>
    <source>
        <strain evidence="2 3">SLAS-1</strain>
    </source>
</reference>
<keyword evidence="3" id="KW-1185">Reference proteome</keyword>
<dbReference type="STRING" id="321763.SAMN04488692_10223"/>
<keyword evidence="1" id="KW-0472">Membrane</keyword>
<dbReference type="Proteomes" id="UP000199476">
    <property type="component" value="Unassembled WGS sequence"/>
</dbReference>
<sequence length="227" mass="25918">MINVLSALSGKIFRILIISLTFLLLMTALTGCTDPDQPEEVDPDLDEEIDREREAEELIEEPGEAIRDGLLTLYSDDGDTHYLVESEQAVRRQELQEVTFEPVFVSAFSDPEEEPPADEDFEPEREPDYTMEGEFGRYDIPAGELIIPGPSTILSERLRFETHDAVWRQRDDVISSERPTEIFGPDFIAYGQGFTAPGDLESIRLYGDEDEPARVRWLDEEEKENEN</sequence>
<keyword evidence="1" id="KW-1133">Transmembrane helix</keyword>
<dbReference type="AlphaFoldDB" id="A0A1G9HT12"/>
<keyword evidence="1" id="KW-0812">Transmembrane</keyword>
<protein>
    <submittedName>
        <fullName evidence="2">Lipopolysaccharide-assembly, LptC-related</fullName>
    </submittedName>
</protein>
<dbReference type="OrthoDB" id="9808275at2"/>
<dbReference type="EMBL" id="FNGO01000002">
    <property type="protein sequence ID" value="SDL15992.1"/>
    <property type="molecule type" value="Genomic_DNA"/>
</dbReference>
<accession>A0A1G9HT12</accession>
<feature type="transmembrane region" description="Helical" evidence="1">
    <location>
        <begin position="12"/>
        <end position="31"/>
    </location>
</feature>
<evidence type="ECO:0000256" key="1">
    <source>
        <dbReference type="SAM" id="Phobius"/>
    </source>
</evidence>
<name>A0A1G9HT12_9FIRM</name>